<protein>
    <recommendedName>
        <fullName evidence="2">HORMA domain-containing protein</fullName>
    </recommendedName>
</protein>
<evidence type="ECO:0000313" key="3">
    <source>
        <dbReference type="EMBL" id="WPK27575.1"/>
    </source>
</evidence>
<dbReference type="PROSITE" id="PS50815">
    <property type="entry name" value="HORMA"/>
    <property type="match status" value="1"/>
</dbReference>
<dbReference type="EMBL" id="CP138900">
    <property type="protein sequence ID" value="WPK27575.1"/>
    <property type="molecule type" value="Genomic_DNA"/>
</dbReference>
<dbReference type="RefSeq" id="XP_062879953.1">
    <property type="nucleotide sequence ID" value="XM_063023883.1"/>
</dbReference>
<dbReference type="InterPro" id="IPR045091">
    <property type="entry name" value="Mad2-like"/>
</dbReference>
<proteinExistence type="inferred from homology"/>
<dbReference type="InterPro" id="IPR003511">
    <property type="entry name" value="HORMA_dom"/>
</dbReference>
<gene>
    <name evidence="3" type="ORF">PUMCH_004968</name>
</gene>
<evidence type="ECO:0000256" key="1">
    <source>
        <dbReference type="ARBA" id="ARBA00010348"/>
    </source>
</evidence>
<keyword evidence="4" id="KW-1185">Reference proteome</keyword>
<organism evidence="3 4">
    <name type="scientific">Australozyma saopauloensis</name>
    <dbReference type="NCBI Taxonomy" id="291208"/>
    <lineage>
        <taxon>Eukaryota</taxon>
        <taxon>Fungi</taxon>
        <taxon>Dikarya</taxon>
        <taxon>Ascomycota</taxon>
        <taxon>Saccharomycotina</taxon>
        <taxon>Pichiomycetes</taxon>
        <taxon>Metschnikowiaceae</taxon>
        <taxon>Australozyma</taxon>
    </lineage>
</organism>
<evidence type="ECO:0000313" key="4">
    <source>
        <dbReference type="Proteomes" id="UP001338582"/>
    </source>
</evidence>
<dbReference type="InterPro" id="IPR036570">
    <property type="entry name" value="HORMA_dom_sf"/>
</dbReference>
<dbReference type="KEGG" id="asau:88176028"/>
<dbReference type="SUPFAM" id="SSF56019">
    <property type="entry name" value="The spindle assembly checkpoint protein mad2"/>
    <property type="match status" value="1"/>
</dbReference>
<comment type="similarity">
    <text evidence="1">Belongs to the MAD2 family.</text>
</comment>
<reference evidence="3 4" key="1">
    <citation type="submission" date="2023-10" db="EMBL/GenBank/DDBJ databases">
        <title>Draft Genome Sequence of Candida saopaulonensis from a very Premature Infant with Sepsis.</title>
        <authorList>
            <person name="Ning Y."/>
            <person name="Dai R."/>
            <person name="Xiao M."/>
            <person name="Xu Y."/>
            <person name="Yan Q."/>
            <person name="Zhang L."/>
        </authorList>
    </citation>
    <scope>NUCLEOTIDE SEQUENCE [LARGE SCALE GENOMIC DNA]</scope>
    <source>
        <strain evidence="3 4">19XY460</strain>
    </source>
</reference>
<dbReference type="PANTHER" id="PTHR11842">
    <property type="entry name" value="MITOTIC SPINDLE ASSEMBLY CHECKPOINT PROTEIN MAD2"/>
    <property type="match status" value="1"/>
</dbReference>
<dbReference type="Gene3D" id="3.30.900.10">
    <property type="entry name" value="HORMA domain"/>
    <property type="match status" value="1"/>
</dbReference>
<sequence length="222" mass="25800">MQAPPLTLENVLLQLRDFLAVWISQIIYYNEIYPKNAFEERKFLDSIVHQSRVPPLADYIERFANEMVSVLVKKEGGGKLHDVVVIIYRESSLHVVRRYIMGLSQFVGLADQITTLDFLSKPTEVHLARINIPGFDWNEIYSSLRSLIFFHTEELKRTYERSDLDLFFKLLLNTDNAVDLSGDEGQWVKLMSEEDTRRTKFVSVGEVSSGFLCFDLHNEYIL</sequence>
<dbReference type="Proteomes" id="UP001338582">
    <property type="component" value="Chromosome 7"/>
</dbReference>
<evidence type="ECO:0000259" key="2">
    <source>
        <dbReference type="PROSITE" id="PS50815"/>
    </source>
</evidence>
<dbReference type="AlphaFoldDB" id="A0AAX4HGA3"/>
<dbReference type="GeneID" id="88176028"/>
<dbReference type="GO" id="GO:0016035">
    <property type="term" value="C:zeta DNA polymerase complex"/>
    <property type="evidence" value="ECO:0007669"/>
    <property type="project" value="TreeGrafter"/>
</dbReference>
<feature type="domain" description="HORMA" evidence="2">
    <location>
        <begin position="9"/>
        <end position="218"/>
    </location>
</feature>
<name>A0AAX4HGA3_9ASCO</name>
<accession>A0AAX4HGA3</accession>
<dbReference type="Pfam" id="PF02301">
    <property type="entry name" value="HORMA"/>
    <property type="match status" value="1"/>
</dbReference>
<dbReference type="PANTHER" id="PTHR11842:SF10">
    <property type="entry name" value="MITOTIC SPINDLE ASSEMBLY CHECKPOINT PROTEIN MAD2B"/>
    <property type="match status" value="1"/>
</dbReference>